<dbReference type="AlphaFoldDB" id="A0A2T3JKU1"/>
<reference evidence="3 4" key="1">
    <citation type="submission" date="2018-03" db="EMBL/GenBank/DDBJ databases">
        <title>Whole genome sequencing of Histamine producing bacteria.</title>
        <authorList>
            <person name="Butler K."/>
        </authorList>
    </citation>
    <scope>NUCLEOTIDE SEQUENCE [LARGE SCALE GENOMIC DNA]</scope>
    <source>
        <strain evidence="2 4">FS-6.1</strain>
        <strain evidence="1 3">FS-6.2</strain>
    </source>
</reference>
<dbReference type="SUPFAM" id="SSF48726">
    <property type="entry name" value="Immunoglobulin"/>
    <property type="match status" value="1"/>
</dbReference>
<proteinExistence type="predicted"/>
<dbReference type="EMBL" id="PYMO01000012">
    <property type="protein sequence ID" value="PSU24497.1"/>
    <property type="molecule type" value="Genomic_DNA"/>
</dbReference>
<name>A0A2T3JKU1_PHOPO</name>
<organism evidence="2 4">
    <name type="scientific">Photobacterium phosphoreum</name>
    <dbReference type="NCBI Taxonomy" id="659"/>
    <lineage>
        <taxon>Bacteria</taxon>
        <taxon>Pseudomonadati</taxon>
        <taxon>Pseudomonadota</taxon>
        <taxon>Gammaproteobacteria</taxon>
        <taxon>Vibrionales</taxon>
        <taxon>Vibrionaceae</taxon>
        <taxon>Photobacterium</taxon>
    </lineage>
</organism>
<evidence type="ECO:0000313" key="4">
    <source>
        <dbReference type="Proteomes" id="UP000241618"/>
    </source>
</evidence>
<protein>
    <submittedName>
        <fullName evidence="2">Phage major capsid protein, P2 family</fullName>
    </submittedName>
</protein>
<dbReference type="EMBL" id="PYMP01000016">
    <property type="protein sequence ID" value="PSU49631.1"/>
    <property type="molecule type" value="Genomic_DNA"/>
</dbReference>
<dbReference type="Pfam" id="PF05125">
    <property type="entry name" value="Phage_cap_P2"/>
    <property type="match status" value="1"/>
</dbReference>
<keyword evidence="3" id="KW-1185">Reference proteome</keyword>
<evidence type="ECO:0000313" key="3">
    <source>
        <dbReference type="Proteomes" id="UP000241405"/>
    </source>
</evidence>
<dbReference type="Proteomes" id="UP000241405">
    <property type="component" value="Unassembled WGS sequence"/>
</dbReference>
<sequence>MPDIFCDGVTEKRIATLLSNTKKAYGLAKDGMYFSIDAPKETKLKKAIMESSDFLKKINILDVQQIKGQAVTVGSDKLSTGRDKERFKGTTPDISGYEYELSVTDTVIHITWARLAEWANSGGQKEFEKKLMEYVTEQVGADMLRVGWNGTHAGKITDPDKYPNGEDVNEGWHARIKRLAPSQIVGASFDNDESEIYFDPDGTRDAAGNPLFDYKTADAMASDLINNVLHPAFRTAPDLVVLVGQNIVAAAQYRLYTEADKPSEHNAAQKLDKSIAGRPAYVVPYFPGNRMVVTSLKNLSIYTQKGTKRRKTKDNDDLGRVESFLWRFEGYVVEEPLKYAAFDENSVVIGAKTPENTAKEPKITTELVTQTVTTGTDATLTVVAENATEYVWSLNGTVFDETSTGTTTISGDELTLGKLTVSVECIGLHGSKTSTAVLTVNAA</sequence>
<dbReference type="NCBIfam" id="TIGR01551">
    <property type="entry name" value="major_capsid_P2"/>
    <property type="match status" value="1"/>
</dbReference>
<accession>A0A2T3JKU1</accession>
<evidence type="ECO:0000313" key="1">
    <source>
        <dbReference type="EMBL" id="PSU24497.1"/>
    </source>
</evidence>
<dbReference type="InterPro" id="IPR036179">
    <property type="entry name" value="Ig-like_dom_sf"/>
</dbReference>
<dbReference type="Proteomes" id="UP000241618">
    <property type="component" value="Unassembled WGS sequence"/>
</dbReference>
<comment type="caution">
    <text evidence="2">The sequence shown here is derived from an EMBL/GenBank/DDBJ whole genome shotgun (WGS) entry which is preliminary data.</text>
</comment>
<dbReference type="RefSeq" id="WP_107188964.1">
    <property type="nucleotide sequence ID" value="NZ_PYMN01000001.1"/>
</dbReference>
<dbReference type="InterPro" id="IPR006441">
    <property type="entry name" value="Phage_P2_GpN"/>
</dbReference>
<evidence type="ECO:0000313" key="2">
    <source>
        <dbReference type="EMBL" id="PSU49631.1"/>
    </source>
</evidence>
<gene>
    <name evidence="2" type="ORF">C9J18_15555</name>
    <name evidence="1" type="ORF">CTM96_12695</name>
</gene>